<name>A0A1I3NKV6_9RHOB</name>
<accession>A0A1I3NKV6</accession>
<dbReference type="OrthoDB" id="9803483at2"/>
<keyword evidence="1" id="KW-0560">Oxidoreductase</keyword>
<feature type="domain" description="NADP-dependent oxidoreductase" evidence="2">
    <location>
        <begin position="15"/>
        <end position="295"/>
    </location>
</feature>
<keyword evidence="4" id="KW-1185">Reference proteome</keyword>
<dbReference type="InterPro" id="IPR050523">
    <property type="entry name" value="AKR_Detox_Biosynth"/>
</dbReference>
<protein>
    <submittedName>
        <fullName evidence="3">Predicted oxidoreductase</fullName>
    </submittedName>
</protein>
<dbReference type="Gene3D" id="3.20.20.100">
    <property type="entry name" value="NADP-dependent oxidoreductase domain"/>
    <property type="match status" value="1"/>
</dbReference>
<organism evidence="3 4">
    <name type="scientific">Jannaschia pohangensis</name>
    <dbReference type="NCBI Taxonomy" id="390807"/>
    <lineage>
        <taxon>Bacteria</taxon>
        <taxon>Pseudomonadati</taxon>
        <taxon>Pseudomonadota</taxon>
        <taxon>Alphaproteobacteria</taxon>
        <taxon>Rhodobacterales</taxon>
        <taxon>Roseobacteraceae</taxon>
        <taxon>Jannaschia</taxon>
    </lineage>
</organism>
<dbReference type="SUPFAM" id="SSF51430">
    <property type="entry name" value="NAD(P)-linked oxidoreductase"/>
    <property type="match status" value="1"/>
</dbReference>
<dbReference type="RefSeq" id="WP_092780098.1">
    <property type="nucleotide sequence ID" value="NZ_FORA01000002.1"/>
</dbReference>
<dbReference type="InterPro" id="IPR023210">
    <property type="entry name" value="NADP_OxRdtase_dom"/>
</dbReference>
<dbReference type="AlphaFoldDB" id="A0A1I3NKV6"/>
<dbReference type="GO" id="GO:0016491">
    <property type="term" value="F:oxidoreductase activity"/>
    <property type="evidence" value="ECO:0007669"/>
    <property type="project" value="UniProtKB-KW"/>
</dbReference>
<dbReference type="EMBL" id="FORA01000002">
    <property type="protein sequence ID" value="SFJ09933.1"/>
    <property type="molecule type" value="Genomic_DNA"/>
</dbReference>
<dbReference type="Proteomes" id="UP000199110">
    <property type="component" value="Unassembled WGS sequence"/>
</dbReference>
<evidence type="ECO:0000313" key="3">
    <source>
        <dbReference type="EMBL" id="SFJ09933.1"/>
    </source>
</evidence>
<evidence type="ECO:0000259" key="2">
    <source>
        <dbReference type="Pfam" id="PF00248"/>
    </source>
</evidence>
<evidence type="ECO:0000256" key="1">
    <source>
        <dbReference type="ARBA" id="ARBA00023002"/>
    </source>
</evidence>
<dbReference type="Pfam" id="PF00248">
    <property type="entry name" value="Aldo_ket_red"/>
    <property type="match status" value="1"/>
</dbReference>
<proteinExistence type="predicted"/>
<gene>
    <name evidence="3" type="ORF">SAMN04488095_2186</name>
</gene>
<reference evidence="3 4" key="1">
    <citation type="submission" date="2016-10" db="EMBL/GenBank/DDBJ databases">
        <authorList>
            <person name="de Groot N.N."/>
        </authorList>
    </citation>
    <scope>NUCLEOTIDE SEQUENCE [LARGE SCALE GENOMIC DNA]</scope>
    <source>
        <strain evidence="3 4">DSM 19073</strain>
    </source>
</reference>
<dbReference type="PANTHER" id="PTHR43364">
    <property type="entry name" value="NADH-SPECIFIC METHYLGLYOXAL REDUCTASE-RELATED"/>
    <property type="match status" value="1"/>
</dbReference>
<evidence type="ECO:0000313" key="4">
    <source>
        <dbReference type="Proteomes" id="UP000199110"/>
    </source>
</evidence>
<dbReference type="PANTHER" id="PTHR43364:SF4">
    <property type="entry name" value="NAD(P)-LINKED OXIDOREDUCTASE SUPERFAMILY PROTEIN"/>
    <property type="match status" value="1"/>
</dbReference>
<dbReference type="STRING" id="390807.SAMN04488095_2186"/>
<dbReference type="GO" id="GO:0005829">
    <property type="term" value="C:cytosol"/>
    <property type="evidence" value="ECO:0007669"/>
    <property type="project" value="TreeGrafter"/>
</dbReference>
<sequence length="310" mass="32844">MTQITAIDGTPLSALCFGCMQFGGTADAAASQAMYDACRAAGVTFFDTAHVYTDGASETLLGGFARAERDNLIIATKAAYQGGAGRQNILTSLDDSRRRLGMDVIDILYLHRWDDKTPLEESFETLARLQADGAIRHVAVSNFAAWQVTKAQAVAAGFDTRIDMIQPMYNLVKRQAEVEILPMAASEGIAVAPYSPLGGGLLSGKYARGDEGRLTTDKRYAARYAPDWMHETARGLVALADAEGVPPATLAVAWVASNPAVTAPIISARNTEQLAPSLAAATLTLSPDLRAALTALSPTPAPATDRLEEV</sequence>
<dbReference type="InterPro" id="IPR036812">
    <property type="entry name" value="NAD(P)_OxRdtase_dom_sf"/>
</dbReference>